<evidence type="ECO:0000313" key="3">
    <source>
        <dbReference type="Proteomes" id="UP001303222"/>
    </source>
</evidence>
<proteinExistence type="predicted"/>
<protein>
    <submittedName>
        <fullName evidence="2">Uncharacterized protein</fullName>
    </submittedName>
</protein>
<keyword evidence="3" id="KW-1185">Reference proteome</keyword>
<organism evidence="2 3">
    <name type="scientific">Pseudoneurospora amorphoporcata</name>
    <dbReference type="NCBI Taxonomy" id="241081"/>
    <lineage>
        <taxon>Eukaryota</taxon>
        <taxon>Fungi</taxon>
        <taxon>Dikarya</taxon>
        <taxon>Ascomycota</taxon>
        <taxon>Pezizomycotina</taxon>
        <taxon>Sordariomycetes</taxon>
        <taxon>Sordariomycetidae</taxon>
        <taxon>Sordariales</taxon>
        <taxon>Sordariaceae</taxon>
        <taxon>Pseudoneurospora</taxon>
    </lineage>
</organism>
<evidence type="ECO:0000313" key="2">
    <source>
        <dbReference type="EMBL" id="KAK3953549.1"/>
    </source>
</evidence>
<reference evidence="2" key="2">
    <citation type="submission" date="2023-06" db="EMBL/GenBank/DDBJ databases">
        <authorList>
            <consortium name="Lawrence Berkeley National Laboratory"/>
            <person name="Mondo S.J."/>
            <person name="Hensen N."/>
            <person name="Bonometti L."/>
            <person name="Westerberg I."/>
            <person name="Brannstrom I.O."/>
            <person name="Guillou S."/>
            <person name="Cros-Aarteil S."/>
            <person name="Calhoun S."/>
            <person name="Haridas S."/>
            <person name="Kuo A."/>
            <person name="Pangilinan J."/>
            <person name="Riley R."/>
            <person name="Labutti K."/>
            <person name="Andreopoulos B."/>
            <person name="Lipzen A."/>
            <person name="Chen C."/>
            <person name="Yanf M."/>
            <person name="Daum C."/>
            <person name="Ng V."/>
            <person name="Clum A."/>
            <person name="Steindorff A."/>
            <person name="Ohm R."/>
            <person name="Martin F."/>
            <person name="Silar P."/>
            <person name="Natvig D."/>
            <person name="Lalanne C."/>
            <person name="Gautier V."/>
            <person name="Ament-Velasquez S.L."/>
            <person name="Kruys A."/>
            <person name="Hutchinson M.I."/>
            <person name="Powell A.J."/>
            <person name="Barry K."/>
            <person name="Miller A.N."/>
            <person name="Grigoriev I.V."/>
            <person name="Debuchy R."/>
            <person name="Gladieux P."/>
            <person name="Thoren M.H."/>
            <person name="Johannesson H."/>
        </authorList>
    </citation>
    <scope>NUCLEOTIDE SEQUENCE</scope>
    <source>
        <strain evidence="2">CBS 626.80</strain>
    </source>
</reference>
<dbReference type="Proteomes" id="UP001303222">
    <property type="component" value="Unassembled WGS sequence"/>
</dbReference>
<sequence>MPAQAQPTESRPDARLQLRLCNYNETGVTTGVINEPGDKSVDTECHTRESLRRQTW</sequence>
<dbReference type="AlphaFoldDB" id="A0AAN6NYY7"/>
<feature type="compositionally biased region" description="Basic and acidic residues" evidence="1">
    <location>
        <begin position="36"/>
        <end position="56"/>
    </location>
</feature>
<feature type="region of interest" description="Disordered" evidence="1">
    <location>
        <begin position="32"/>
        <end position="56"/>
    </location>
</feature>
<evidence type="ECO:0000256" key="1">
    <source>
        <dbReference type="SAM" id="MobiDB-lite"/>
    </source>
</evidence>
<name>A0AAN6NYY7_9PEZI</name>
<gene>
    <name evidence="2" type="ORF">QBC32DRAFT_209748</name>
</gene>
<accession>A0AAN6NYY7</accession>
<comment type="caution">
    <text evidence="2">The sequence shown here is derived from an EMBL/GenBank/DDBJ whole genome shotgun (WGS) entry which is preliminary data.</text>
</comment>
<reference evidence="2" key="1">
    <citation type="journal article" date="2023" name="Mol. Phylogenet. Evol.">
        <title>Genome-scale phylogeny and comparative genomics of the fungal order Sordariales.</title>
        <authorList>
            <person name="Hensen N."/>
            <person name="Bonometti L."/>
            <person name="Westerberg I."/>
            <person name="Brannstrom I.O."/>
            <person name="Guillou S."/>
            <person name="Cros-Aarteil S."/>
            <person name="Calhoun S."/>
            <person name="Haridas S."/>
            <person name="Kuo A."/>
            <person name="Mondo S."/>
            <person name="Pangilinan J."/>
            <person name="Riley R."/>
            <person name="LaButti K."/>
            <person name="Andreopoulos B."/>
            <person name="Lipzen A."/>
            <person name="Chen C."/>
            <person name="Yan M."/>
            <person name="Daum C."/>
            <person name="Ng V."/>
            <person name="Clum A."/>
            <person name="Steindorff A."/>
            <person name="Ohm R.A."/>
            <person name="Martin F."/>
            <person name="Silar P."/>
            <person name="Natvig D.O."/>
            <person name="Lalanne C."/>
            <person name="Gautier V."/>
            <person name="Ament-Velasquez S.L."/>
            <person name="Kruys A."/>
            <person name="Hutchinson M.I."/>
            <person name="Powell A.J."/>
            <person name="Barry K."/>
            <person name="Miller A.N."/>
            <person name="Grigoriev I.V."/>
            <person name="Debuchy R."/>
            <person name="Gladieux P."/>
            <person name="Hiltunen Thoren M."/>
            <person name="Johannesson H."/>
        </authorList>
    </citation>
    <scope>NUCLEOTIDE SEQUENCE</scope>
    <source>
        <strain evidence="2">CBS 626.80</strain>
    </source>
</reference>
<dbReference type="EMBL" id="MU859103">
    <property type="protein sequence ID" value="KAK3953549.1"/>
    <property type="molecule type" value="Genomic_DNA"/>
</dbReference>